<evidence type="ECO:0000313" key="2">
    <source>
        <dbReference type="EMBL" id="KAJ2902111.1"/>
    </source>
</evidence>
<evidence type="ECO:0000256" key="1">
    <source>
        <dbReference type="SAM" id="MobiDB-lite"/>
    </source>
</evidence>
<dbReference type="EMBL" id="JAKWBI020000124">
    <property type="protein sequence ID" value="KAJ2902111.1"/>
    <property type="molecule type" value="Genomic_DNA"/>
</dbReference>
<organism evidence="2 3">
    <name type="scientific">Zalerion maritima</name>
    <dbReference type="NCBI Taxonomy" id="339359"/>
    <lineage>
        <taxon>Eukaryota</taxon>
        <taxon>Fungi</taxon>
        <taxon>Dikarya</taxon>
        <taxon>Ascomycota</taxon>
        <taxon>Pezizomycotina</taxon>
        <taxon>Sordariomycetes</taxon>
        <taxon>Lulworthiomycetidae</taxon>
        <taxon>Lulworthiales</taxon>
        <taxon>Lulworthiaceae</taxon>
        <taxon>Zalerion</taxon>
    </lineage>
</organism>
<feature type="compositionally biased region" description="Basic and acidic residues" evidence="1">
    <location>
        <begin position="43"/>
        <end position="55"/>
    </location>
</feature>
<feature type="compositionally biased region" description="Polar residues" evidence="1">
    <location>
        <begin position="56"/>
        <end position="65"/>
    </location>
</feature>
<feature type="compositionally biased region" description="Basic and acidic residues" evidence="1">
    <location>
        <begin position="277"/>
        <end position="289"/>
    </location>
</feature>
<feature type="region of interest" description="Disordered" evidence="1">
    <location>
        <begin position="1"/>
        <end position="65"/>
    </location>
</feature>
<proteinExistence type="predicted"/>
<evidence type="ECO:0000313" key="3">
    <source>
        <dbReference type="Proteomes" id="UP001201980"/>
    </source>
</evidence>
<feature type="compositionally biased region" description="Polar residues" evidence="1">
    <location>
        <begin position="97"/>
        <end position="109"/>
    </location>
</feature>
<gene>
    <name evidence="2" type="ORF">MKZ38_001020</name>
</gene>
<name>A0AAD5WTJ8_9PEZI</name>
<reference evidence="2" key="1">
    <citation type="submission" date="2022-07" db="EMBL/GenBank/DDBJ databases">
        <title>Draft genome sequence of Zalerion maritima ATCC 34329, a (micro)plastics degrading marine fungus.</title>
        <authorList>
            <person name="Paco A."/>
            <person name="Goncalves M.F.M."/>
            <person name="Rocha-Santos T.A.P."/>
            <person name="Alves A."/>
        </authorList>
    </citation>
    <scope>NUCLEOTIDE SEQUENCE</scope>
    <source>
        <strain evidence="2">ATCC 34329</strain>
    </source>
</reference>
<dbReference type="AlphaFoldDB" id="A0AAD5WTJ8"/>
<dbReference type="Proteomes" id="UP001201980">
    <property type="component" value="Unassembled WGS sequence"/>
</dbReference>
<keyword evidence="3" id="KW-1185">Reference proteome</keyword>
<feature type="region of interest" description="Disordered" evidence="1">
    <location>
        <begin position="88"/>
        <end position="109"/>
    </location>
</feature>
<sequence length="289" mass="32240">MSSFIKKILGRPRKDEPGPGNQTLATSSTDKPAPNDTPSNFKDYTKADNRYHHDNNGTSHLSVNTQAVMPLERGFSLWARRKSTKSSGLYAAGGLNKSHTSLSSQTSRGNPIDQALEAMEHRLQETEQRIDLQPTTKRKVMQEATATEPHMESRDCEMAFFGAVYQLRCRILEVSTTLQVDEDVHTAPAGGNYPIMGTTGARDLSANIMTELVCIGDDIRQCCMGIPLKFHVDVSKEYKDRALRLNSVKEDLARWVTEFREAQGRDSESVIETASDIDNRDITNSKEET</sequence>
<comment type="caution">
    <text evidence="2">The sequence shown here is derived from an EMBL/GenBank/DDBJ whole genome shotgun (WGS) entry which is preliminary data.</text>
</comment>
<feature type="compositionally biased region" description="Polar residues" evidence="1">
    <location>
        <begin position="20"/>
        <end position="42"/>
    </location>
</feature>
<protein>
    <submittedName>
        <fullName evidence="2">Uncharacterized protein</fullName>
    </submittedName>
</protein>
<feature type="region of interest" description="Disordered" evidence="1">
    <location>
        <begin position="264"/>
        <end position="289"/>
    </location>
</feature>
<accession>A0AAD5WTJ8</accession>